<sequence>MSLVEGKHRITLTIKDKDNSSFKGLLFITNSSENSTPLPTPYDQIGASSYVIAVVLVYGLSIVMLIASHIKRRHDKAMEDRQIEKYIQAVPNLKEKSARDTYRNLKRSIVPIVAVALASSPTLPKGTRNKFANLTFTPLPKFVIHPPESEHRGSLDSGKCSPSISLSTKSLLHENEECIDVTTVV</sequence>
<keyword evidence="1" id="KW-1133">Transmembrane helix</keyword>
<proteinExistence type="predicted"/>
<accession>A0A7I8V877</accession>
<organism evidence="2 3">
    <name type="scientific">Dimorphilus gyrociliatus</name>
    <dbReference type="NCBI Taxonomy" id="2664684"/>
    <lineage>
        <taxon>Eukaryota</taxon>
        <taxon>Metazoa</taxon>
        <taxon>Spiralia</taxon>
        <taxon>Lophotrochozoa</taxon>
        <taxon>Annelida</taxon>
        <taxon>Polychaeta</taxon>
        <taxon>Polychaeta incertae sedis</taxon>
        <taxon>Dinophilidae</taxon>
        <taxon>Dimorphilus</taxon>
    </lineage>
</organism>
<dbReference type="EMBL" id="CAJFCJ010000002">
    <property type="protein sequence ID" value="CAD5111882.1"/>
    <property type="molecule type" value="Genomic_DNA"/>
</dbReference>
<dbReference type="AlphaFoldDB" id="A0A7I8V877"/>
<dbReference type="Proteomes" id="UP000549394">
    <property type="component" value="Unassembled WGS sequence"/>
</dbReference>
<gene>
    <name evidence="2" type="ORF">DGYR_LOCUS1110</name>
</gene>
<keyword evidence="1" id="KW-0812">Transmembrane</keyword>
<protein>
    <submittedName>
        <fullName evidence="2">DgyrCDS1145</fullName>
    </submittedName>
</protein>
<dbReference type="OrthoDB" id="6085330at2759"/>
<reference evidence="2 3" key="1">
    <citation type="submission" date="2020-08" db="EMBL/GenBank/DDBJ databases">
        <authorList>
            <person name="Hejnol A."/>
        </authorList>
    </citation>
    <scope>NUCLEOTIDE SEQUENCE [LARGE SCALE GENOMIC DNA]</scope>
</reference>
<evidence type="ECO:0000313" key="3">
    <source>
        <dbReference type="Proteomes" id="UP000549394"/>
    </source>
</evidence>
<name>A0A7I8V877_9ANNE</name>
<evidence type="ECO:0000313" key="2">
    <source>
        <dbReference type="EMBL" id="CAD5111882.1"/>
    </source>
</evidence>
<keyword evidence="1" id="KW-0472">Membrane</keyword>
<comment type="caution">
    <text evidence="2">The sequence shown here is derived from an EMBL/GenBank/DDBJ whole genome shotgun (WGS) entry which is preliminary data.</text>
</comment>
<evidence type="ECO:0000256" key="1">
    <source>
        <dbReference type="SAM" id="Phobius"/>
    </source>
</evidence>
<keyword evidence="3" id="KW-1185">Reference proteome</keyword>
<feature type="transmembrane region" description="Helical" evidence="1">
    <location>
        <begin position="47"/>
        <end position="68"/>
    </location>
</feature>